<organism evidence="3 4">
    <name type="scientific">Sphaeramia orbicularis</name>
    <name type="common">orbiculate cardinalfish</name>
    <dbReference type="NCBI Taxonomy" id="375764"/>
    <lineage>
        <taxon>Eukaryota</taxon>
        <taxon>Metazoa</taxon>
        <taxon>Chordata</taxon>
        <taxon>Craniata</taxon>
        <taxon>Vertebrata</taxon>
        <taxon>Euteleostomi</taxon>
        <taxon>Actinopterygii</taxon>
        <taxon>Neopterygii</taxon>
        <taxon>Teleostei</taxon>
        <taxon>Neoteleostei</taxon>
        <taxon>Acanthomorphata</taxon>
        <taxon>Gobiaria</taxon>
        <taxon>Kurtiformes</taxon>
        <taxon>Apogonoidei</taxon>
        <taxon>Apogonidae</taxon>
        <taxon>Apogoninae</taxon>
        <taxon>Sphaeramia</taxon>
    </lineage>
</organism>
<protein>
    <recommendedName>
        <fullName evidence="5">Ras homolog family member G</fullName>
    </recommendedName>
</protein>
<dbReference type="PANTHER" id="PTHR24072">
    <property type="entry name" value="RHO FAMILY GTPASE"/>
    <property type="match status" value="1"/>
</dbReference>
<dbReference type="SMART" id="SM00174">
    <property type="entry name" value="RHO"/>
    <property type="match status" value="1"/>
</dbReference>
<dbReference type="GO" id="GO:0003924">
    <property type="term" value="F:GTPase activity"/>
    <property type="evidence" value="ECO:0007669"/>
    <property type="project" value="InterPro"/>
</dbReference>
<dbReference type="Pfam" id="PF00071">
    <property type="entry name" value="Ras"/>
    <property type="match status" value="1"/>
</dbReference>
<evidence type="ECO:0000256" key="2">
    <source>
        <dbReference type="ARBA" id="ARBA00023134"/>
    </source>
</evidence>
<dbReference type="PROSITE" id="PS51419">
    <property type="entry name" value="RAB"/>
    <property type="match status" value="1"/>
</dbReference>
<reference evidence="3" key="2">
    <citation type="submission" date="2025-08" db="UniProtKB">
        <authorList>
            <consortium name="Ensembl"/>
        </authorList>
    </citation>
    <scope>IDENTIFICATION</scope>
</reference>
<dbReference type="PROSITE" id="PS51420">
    <property type="entry name" value="RHO"/>
    <property type="match status" value="1"/>
</dbReference>
<proteinExistence type="predicted"/>
<dbReference type="PROSITE" id="PS51421">
    <property type="entry name" value="RAS"/>
    <property type="match status" value="1"/>
</dbReference>
<evidence type="ECO:0000313" key="3">
    <source>
        <dbReference type="Ensembl" id="ENSSORP00005053975.1"/>
    </source>
</evidence>
<reference evidence="3" key="1">
    <citation type="submission" date="2019-06" db="EMBL/GenBank/DDBJ databases">
        <authorList>
            <consortium name="Wellcome Sanger Institute Data Sharing"/>
        </authorList>
    </citation>
    <scope>NUCLEOTIDE SEQUENCE [LARGE SCALE GENOMIC DNA]</scope>
</reference>
<dbReference type="GO" id="GO:0007264">
    <property type="term" value="P:small GTPase-mediated signal transduction"/>
    <property type="evidence" value="ECO:0007669"/>
    <property type="project" value="InterPro"/>
</dbReference>
<dbReference type="Gene3D" id="3.40.50.300">
    <property type="entry name" value="P-loop containing nucleotide triphosphate hydrolases"/>
    <property type="match status" value="1"/>
</dbReference>
<keyword evidence="4" id="KW-1185">Reference proteome</keyword>
<reference evidence="3" key="3">
    <citation type="submission" date="2025-09" db="UniProtKB">
        <authorList>
            <consortium name="Ensembl"/>
        </authorList>
    </citation>
    <scope>IDENTIFICATION</scope>
</reference>
<dbReference type="PRINTS" id="PR00449">
    <property type="entry name" value="RASTRNSFRMNG"/>
</dbReference>
<dbReference type="InterPro" id="IPR003578">
    <property type="entry name" value="Small_GTPase_Rho"/>
</dbReference>
<dbReference type="SUPFAM" id="SSF52540">
    <property type="entry name" value="P-loop containing nucleoside triphosphate hydrolases"/>
    <property type="match status" value="1"/>
</dbReference>
<evidence type="ECO:0000256" key="1">
    <source>
        <dbReference type="ARBA" id="ARBA00022741"/>
    </source>
</evidence>
<keyword evidence="2" id="KW-0342">GTP-binding</keyword>
<dbReference type="InParanoid" id="A0A673CIG3"/>
<evidence type="ECO:0000313" key="4">
    <source>
        <dbReference type="Proteomes" id="UP000472271"/>
    </source>
</evidence>
<dbReference type="CDD" id="cd00157">
    <property type="entry name" value="Rho"/>
    <property type="match status" value="1"/>
</dbReference>
<dbReference type="Proteomes" id="UP000472271">
    <property type="component" value="Chromosome 19"/>
</dbReference>
<dbReference type="InterPro" id="IPR027417">
    <property type="entry name" value="P-loop_NTPase"/>
</dbReference>
<dbReference type="SMART" id="SM00175">
    <property type="entry name" value="RAB"/>
    <property type="match status" value="1"/>
</dbReference>
<sequence>MADIVIICFSISDPSSYENVKQRWEPEIKHYCPNVPVLLIGTKSDLRDNQEVLEKLRDQNQTTVTQDEGVAMAKKIKAVKYLECASINQEGLEEVFDEAAHAYLRHQQNTTKKICVLL</sequence>
<keyword evidence="1" id="KW-0547">Nucleotide-binding</keyword>
<accession>A0A673CIG3</accession>
<name>A0A673CIG3_9TELE</name>
<dbReference type="Ensembl" id="ENSSORT00005055245.1">
    <property type="protein sequence ID" value="ENSSORP00005053975.1"/>
    <property type="gene ID" value="ENSSORG00005024229.1"/>
</dbReference>
<dbReference type="AlphaFoldDB" id="A0A673CIG3"/>
<dbReference type="GO" id="GO:0005525">
    <property type="term" value="F:GTP binding"/>
    <property type="evidence" value="ECO:0007669"/>
    <property type="project" value="UniProtKB-KW"/>
</dbReference>
<dbReference type="InterPro" id="IPR001806">
    <property type="entry name" value="Small_GTPase"/>
</dbReference>
<evidence type="ECO:0008006" key="5">
    <source>
        <dbReference type="Google" id="ProtNLM"/>
    </source>
</evidence>